<reference evidence="3" key="1">
    <citation type="submission" date="2013-10" db="EMBL/GenBank/DDBJ databases">
        <authorList>
            <person name="Schartl M."/>
            <person name="Warren W."/>
        </authorList>
    </citation>
    <scope>NUCLEOTIDE SEQUENCE [LARGE SCALE GENOMIC DNA]</scope>
    <source>
        <strain evidence="3">female</strain>
    </source>
</reference>
<evidence type="ECO:0000256" key="1">
    <source>
        <dbReference type="SAM" id="SignalP"/>
    </source>
</evidence>
<evidence type="ECO:0000313" key="3">
    <source>
        <dbReference type="Proteomes" id="UP000028760"/>
    </source>
</evidence>
<reference evidence="2" key="2">
    <citation type="submission" date="2025-08" db="UniProtKB">
        <authorList>
            <consortium name="Ensembl"/>
        </authorList>
    </citation>
    <scope>IDENTIFICATION</scope>
</reference>
<feature type="chain" id="PRO_5013175625" evidence="1">
    <location>
        <begin position="16"/>
        <end position="192"/>
    </location>
</feature>
<protein>
    <submittedName>
        <fullName evidence="2">Uncharacterized protein</fullName>
    </submittedName>
</protein>
<name>A0A096LVS2_POEFO</name>
<dbReference type="GeneTree" id="ENSGT01120000273035"/>
<proteinExistence type="predicted"/>
<accession>A0A096LVS2</accession>
<dbReference type="Ensembl" id="ENSPFOT00000022437.1">
    <property type="protein sequence ID" value="ENSPFOP00000023263.1"/>
    <property type="gene ID" value="ENSPFOG00000022240.1"/>
</dbReference>
<dbReference type="Gene3D" id="3.10.130.10">
    <property type="entry name" value="Ribonuclease A-like domain"/>
    <property type="match status" value="1"/>
</dbReference>
<dbReference type="InterPro" id="IPR036816">
    <property type="entry name" value="RNaseA-like_dom_sf"/>
</dbReference>
<dbReference type="Proteomes" id="UP000028760">
    <property type="component" value="Unassembled WGS sequence"/>
</dbReference>
<sequence length="192" mass="21502">MIGAFLIAVLALFKGEESPYNSSPCKETKNTEAYNNFVHRHVLKKGFNTSSTDDWEDYLTEQNLCGRPRQSFIDVGAEILYEEICNGFGVRQGGGNLCTSTCKVRLHDLNVTKTKSTTSGKNCTVYGLRSEYRYVTVACDKVGSQCLPVHFNSSQINMPENKNGTCEAQGSEGEQKISTSHWFQFLQMTFYS</sequence>
<reference evidence="2" key="3">
    <citation type="submission" date="2025-09" db="UniProtKB">
        <authorList>
            <consortium name="Ensembl"/>
        </authorList>
    </citation>
    <scope>IDENTIFICATION</scope>
</reference>
<dbReference type="AlphaFoldDB" id="A0A096LVS2"/>
<dbReference type="EMBL" id="AYCK01015709">
    <property type="status" value="NOT_ANNOTATED_CDS"/>
    <property type="molecule type" value="Genomic_DNA"/>
</dbReference>
<keyword evidence="3" id="KW-1185">Reference proteome</keyword>
<keyword evidence="1" id="KW-0732">Signal</keyword>
<evidence type="ECO:0000313" key="2">
    <source>
        <dbReference type="Ensembl" id="ENSPFOP00000023263.1"/>
    </source>
</evidence>
<organism evidence="2 3">
    <name type="scientific">Poecilia formosa</name>
    <name type="common">Amazon molly</name>
    <name type="synonym">Limia formosa</name>
    <dbReference type="NCBI Taxonomy" id="48698"/>
    <lineage>
        <taxon>Eukaryota</taxon>
        <taxon>Metazoa</taxon>
        <taxon>Chordata</taxon>
        <taxon>Craniata</taxon>
        <taxon>Vertebrata</taxon>
        <taxon>Euteleostomi</taxon>
        <taxon>Actinopterygii</taxon>
        <taxon>Neopterygii</taxon>
        <taxon>Teleostei</taxon>
        <taxon>Neoteleostei</taxon>
        <taxon>Acanthomorphata</taxon>
        <taxon>Ovalentaria</taxon>
        <taxon>Atherinomorphae</taxon>
        <taxon>Cyprinodontiformes</taxon>
        <taxon>Poeciliidae</taxon>
        <taxon>Poeciliinae</taxon>
        <taxon>Poecilia</taxon>
    </lineage>
</organism>
<feature type="signal peptide" evidence="1">
    <location>
        <begin position="1"/>
        <end position="15"/>
    </location>
</feature>